<feature type="compositionally biased region" description="Pro residues" evidence="1">
    <location>
        <begin position="536"/>
        <end position="545"/>
    </location>
</feature>
<feature type="transmembrane region" description="Helical" evidence="2">
    <location>
        <begin position="12"/>
        <end position="32"/>
    </location>
</feature>
<evidence type="ECO:0000256" key="1">
    <source>
        <dbReference type="SAM" id="MobiDB-lite"/>
    </source>
</evidence>
<dbReference type="AlphaFoldDB" id="A0A8J3WP70"/>
<keyword evidence="2" id="KW-0472">Membrane</keyword>
<dbReference type="RefSeq" id="WP_204067397.1">
    <property type="nucleotide sequence ID" value="NZ_BOOJ01000052.1"/>
</dbReference>
<evidence type="ECO:0000313" key="3">
    <source>
        <dbReference type="EMBL" id="GIH95297.1"/>
    </source>
</evidence>
<sequence>MTRRQFVGTSLALWLLIPGLLFALWAILRLIAPGIGEFDQAYRLFFTTQFFPDGANPAAFTPMAWFGIGLWLIIQAGVCLAAEVDGQVKAAAGVVLCAVMALLVFAVPVASGLWDSDKDHGRYYNSATTWHLPKAAPASARHLTDGAQPGTGRCDLIGHPGDMRTCIDTDAAAPHLGWEPRTASLSGALAAMTTSASPLQRVDVWDPTLTYLHGPDPGQGTWSAVLNGSGRIQPVYGVAVWDGAGTKAQVCTYRDGYRFGRAFDGERDNDLRNLIAEKYRHLVYDDGDIWGYCEAPPDAAGKLPPVPERRPVIVIPVQRQVPFEVRSVRTAAGVLILRGSASGAPAITYQPTVTAGQLPGPVYPLSLVSAQRQATEWAAGRRFMDSSGFGFEPATDETSMGNASEFLLKSTADGRLYYVTPLAPNASRSETVVGYALTRADEVTDGRLNALDVHLLADGDPLTVNVTRLIDSAQEHVAAARPTFVPNGGKLVEITPLSGDRWRIFGQRRGLTVLYVDFSATATVRPDVVDLSPSGAPAPPQPGKPAPADTSGCGRALTELPDRALIGCTSDFLAELQRRQPALP</sequence>
<protein>
    <submittedName>
        <fullName evidence="3">Uncharacterized protein</fullName>
    </submittedName>
</protein>
<comment type="caution">
    <text evidence="3">The sequence shown here is derived from an EMBL/GenBank/DDBJ whole genome shotgun (WGS) entry which is preliminary data.</text>
</comment>
<dbReference type="Proteomes" id="UP000619788">
    <property type="component" value="Unassembled WGS sequence"/>
</dbReference>
<accession>A0A8J3WP70</accession>
<keyword evidence="4" id="KW-1185">Reference proteome</keyword>
<feature type="transmembrane region" description="Helical" evidence="2">
    <location>
        <begin position="63"/>
        <end position="82"/>
    </location>
</feature>
<organism evidence="3 4">
    <name type="scientific">Planobispora siamensis</name>
    <dbReference type="NCBI Taxonomy" id="936338"/>
    <lineage>
        <taxon>Bacteria</taxon>
        <taxon>Bacillati</taxon>
        <taxon>Actinomycetota</taxon>
        <taxon>Actinomycetes</taxon>
        <taxon>Streptosporangiales</taxon>
        <taxon>Streptosporangiaceae</taxon>
        <taxon>Planobispora</taxon>
    </lineage>
</organism>
<name>A0A8J3WP70_9ACTN</name>
<evidence type="ECO:0000256" key="2">
    <source>
        <dbReference type="SAM" id="Phobius"/>
    </source>
</evidence>
<proteinExistence type="predicted"/>
<feature type="transmembrane region" description="Helical" evidence="2">
    <location>
        <begin position="94"/>
        <end position="114"/>
    </location>
</feature>
<keyword evidence="2" id="KW-1133">Transmembrane helix</keyword>
<evidence type="ECO:0000313" key="4">
    <source>
        <dbReference type="Proteomes" id="UP000619788"/>
    </source>
</evidence>
<keyword evidence="2" id="KW-0812">Transmembrane</keyword>
<feature type="region of interest" description="Disordered" evidence="1">
    <location>
        <begin position="529"/>
        <end position="555"/>
    </location>
</feature>
<gene>
    <name evidence="3" type="ORF">Psi01_59270</name>
</gene>
<reference evidence="3 4" key="1">
    <citation type="submission" date="2021-01" db="EMBL/GenBank/DDBJ databases">
        <title>Whole genome shotgun sequence of Planobispora siamensis NBRC 107568.</title>
        <authorList>
            <person name="Komaki H."/>
            <person name="Tamura T."/>
        </authorList>
    </citation>
    <scope>NUCLEOTIDE SEQUENCE [LARGE SCALE GENOMIC DNA]</scope>
    <source>
        <strain evidence="3 4">NBRC 107568</strain>
    </source>
</reference>
<dbReference type="EMBL" id="BOOJ01000052">
    <property type="protein sequence ID" value="GIH95297.1"/>
    <property type="molecule type" value="Genomic_DNA"/>
</dbReference>